<feature type="repeat" description="WD" evidence="4">
    <location>
        <begin position="576"/>
        <end position="615"/>
    </location>
</feature>
<dbReference type="SUPFAM" id="SSF50978">
    <property type="entry name" value="WD40 repeat-like"/>
    <property type="match status" value="2"/>
</dbReference>
<dbReference type="FunFam" id="1.20.1280.50:FF:000001">
    <property type="entry name" value="F-box/WD repeat-containing protein 11 isoform X2"/>
    <property type="match status" value="1"/>
</dbReference>
<evidence type="ECO:0000256" key="2">
    <source>
        <dbReference type="ARBA" id="ARBA00022737"/>
    </source>
</evidence>
<feature type="domain" description="F-box" evidence="6">
    <location>
        <begin position="94"/>
        <end position="132"/>
    </location>
</feature>
<dbReference type="Pfam" id="PF00400">
    <property type="entry name" value="WD40"/>
    <property type="match status" value="10"/>
</dbReference>
<dbReference type="InterPro" id="IPR001680">
    <property type="entry name" value="WD40_rpt"/>
</dbReference>
<dbReference type="InterPro" id="IPR020472">
    <property type="entry name" value="WD40_PAC1"/>
</dbReference>
<evidence type="ECO:0000259" key="6">
    <source>
        <dbReference type="PROSITE" id="PS50181"/>
    </source>
</evidence>
<dbReference type="InterPro" id="IPR019775">
    <property type="entry name" value="WD40_repeat_CS"/>
</dbReference>
<feature type="repeat" description="WD" evidence="4">
    <location>
        <begin position="496"/>
        <end position="535"/>
    </location>
</feature>
<dbReference type="Pfam" id="PF12937">
    <property type="entry name" value="F-box-like"/>
    <property type="match status" value="1"/>
</dbReference>
<feature type="repeat" description="WD" evidence="4">
    <location>
        <begin position="426"/>
        <end position="452"/>
    </location>
</feature>
<dbReference type="Proteomes" id="UP001231518">
    <property type="component" value="Chromosome 31"/>
</dbReference>
<evidence type="ECO:0000256" key="3">
    <source>
        <dbReference type="ARBA" id="ARBA00022786"/>
    </source>
</evidence>
<feature type="repeat" description="WD" evidence="4">
    <location>
        <begin position="453"/>
        <end position="492"/>
    </location>
</feature>
<dbReference type="EMBL" id="JARGEI010000032">
    <property type="protein sequence ID" value="KAJ8704046.1"/>
    <property type="molecule type" value="Genomic_DNA"/>
</dbReference>
<keyword evidence="8" id="KW-1185">Reference proteome</keyword>
<feature type="repeat" description="WD" evidence="4">
    <location>
        <begin position="369"/>
        <end position="395"/>
    </location>
</feature>
<dbReference type="SMART" id="SM00256">
    <property type="entry name" value="FBOX"/>
    <property type="match status" value="1"/>
</dbReference>
<dbReference type="InterPro" id="IPR001810">
    <property type="entry name" value="F-box_dom"/>
</dbReference>
<accession>A0AAD7Y658</accession>
<keyword evidence="2" id="KW-0677">Repeat</keyword>
<dbReference type="PROSITE" id="PS00678">
    <property type="entry name" value="WD_REPEATS_1"/>
    <property type="match status" value="8"/>
</dbReference>
<evidence type="ECO:0000256" key="4">
    <source>
        <dbReference type="PROSITE-ProRule" id="PRU00221"/>
    </source>
</evidence>
<dbReference type="PROSITE" id="PS50082">
    <property type="entry name" value="WD_REPEATS_2"/>
    <property type="match status" value="10"/>
</dbReference>
<dbReference type="Pfam" id="PF12125">
    <property type="entry name" value="Beta-TrCP_D"/>
    <property type="match status" value="1"/>
</dbReference>
<comment type="caution">
    <text evidence="7">The sequence shown here is derived from an EMBL/GenBank/DDBJ whole genome shotgun (WGS) entry which is preliminary data.</text>
</comment>
<dbReference type="InterPro" id="IPR015943">
    <property type="entry name" value="WD40/YVTN_repeat-like_dom_sf"/>
</dbReference>
<feature type="repeat" description="WD" evidence="4">
    <location>
        <begin position="312"/>
        <end position="338"/>
    </location>
</feature>
<dbReference type="SUPFAM" id="SSF81383">
    <property type="entry name" value="F-box domain"/>
    <property type="match status" value="1"/>
</dbReference>
<dbReference type="PANTHER" id="PTHR14604:SF4">
    <property type="entry name" value="F-BOX DOMAIN-CONTAINING PROTEIN"/>
    <property type="match status" value="1"/>
</dbReference>
<dbReference type="AlphaFoldDB" id="A0AAD7Y658"/>
<evidence type="ECO:0000313" key="7">
    <source>
        <dbReference type="EMBL" id="KAJ8704046.1"/>
    </source>
</evidence>
<dbReference type="Gene3D" id="6.10.250.1840">
    <property type="match status" value="1"/>
</dbReference>
<dbReference type="InterPro" id="IPR050995">
    <property type="entry name" value="WD-F-box_domain-protein"/>
</dbReference>
<feature type="region of interest" description="Disordered" evidence="5">
    <location>
        <begin position="664"/>
        <end position="688"/>
    </location>
</feature>
<gene>
    <name evidence="7" type="ORF">PYW07_013340</name>
</gene>
<feature type="repeat" description="WD" evidence="4">
    <location>
        <begin position="536"/>
        <end position="575"/>
    </location>
</feature>
<keyword evidence="1 4" id="KW-0853">WD repeat</keyword>
<dbReference type="InterPro" id="IPR021977">
    <property type="entry name" value="Beta-TrCP_D"/>
</dbReference>
<feature type="repeat" description="WD" evidence="4">
    <location>
        <begin position="242"/>
        <end position="281"/>
    </location>
</feature>
<dbReference type="GO" id="GO:0046983">
    <property type="term" value="F:protein dimerization activity"/>
    <property type="evidence" value="ECO:0007669"/>
    <property type="project" value="InterPro"/>
</dbReference>
<proteinExistence type="predicted"/>
<sequence>METERMIEDTIPPQVTSITCVDSGVRPMPSSAAYAAERDACLNYFTRWNETDQVEFVEQLLARMCHYQHGHINAYLKPMLQRDFISMLPKKGLDHVAENILSYLDASSLCAAELVCREWLRVISEGMLWKKLIERKVRTDSLWRGLAERRGWIQYLFKPKPGSQHPSHSFYRQLYPKIIKDIQSIEDNWRMGKHNLQRINCRSENSKGVYCLQYDDNKIVSGLRDNTIKIWDRKTLQCVRELQGHTGSVLCLQYDERAIISGSSDSTVRVWDVNTGAMLNTLIHHCEAVLHLRFCNGMMVTCSKVILCLQYDERAIISGSSDSTVRVWDVNTGAMLNTLIHHCEAVLHLRFCNGMMVTCSKVILCLQYDERAIISGSSDSTVRVWDVNTGAMLNTLIHHCEAVLHLRFCNGMMVTCSKVILCLQYDERAIISGSSDSTVRVWDVNTGAMLNTLIHHCEAVLHLRFCNGMMVTCSKDRSIAVWDMTSTTEIMLRRVLVGHRAAVNVVDFDEKYIVSASGDRTIKVWNTSSCEFVRTLNGHKRGIACLQYRDRLVVSGSSDNTIRLWDIECGQCIRVLEGHEELVRCIRFDNKRIVSGAYDGKIKVWDLPAALDVRTPHQELCLRTLVEHTGRVFRLQFDEFQIVSSSHDDTILVWDFLNYGGASPAAPAPQPRPRTPDHDRDRDHDLYD</sequence>
<dbReference type="CDD" id="cd00200">
    <property type="entry name" value="WD40"/>
    <property type="match status" value="1"/>
</dbReference>
<dbReference type="PROSITE" id="PS50181">
    <property type="entry name" value="FBOX"/>
    <property type="match status" value="1"/>
</dbReference>
<feature type="repeat" description="WD" evidence="4">
    <location>
        <begin position="625"/>
        <end position="655"/>
    </location>
</feature>
<feature type="repeat" description="WD" evidence="4">
    <location>
        <begin position="202"/>
        <end position="241"/>
    </location>
</feature>
<protein>
    <recommendedName>
        <fullName evidence="6">F-box domain-containing protein</fullName>
    </recommendedName>
</protein>
<organism evidence="7 8">
    <name type="scientific">Mythimna separata</name>
    <name type="common">Oriental armyworm</name>
    <name type="synonym">Pseudaletia separata</name>
    <dbReference type="NCBI Taxonomy" id="271217"/>
    <lineage>
        <taxon>Eukaryota</taxon>
        <taxon>Metazoa</taxon>
        <taxon>Ecdysozoa</taxon>
        <taxon>Arthropoda</taxon>
        <taxon>Hexapoda</taxon>
        <taxon>Insecta</taxon>
        <taxon>Pterygota</taxon>
        <taxon>Neoptera</taxon>
        <taxon>Endopterygota</taxon>
        <taxon>Lepidoptera</taxon>
        <taxon>Glossata</taxon>
        <taxon>Ditrysia</taxon>
        <taxon>Noctuoidea</taxon>
        <taxon>Noctuidae</taxon>
        <taxon>Noctuinae</taxon>
        <taxon>Hadenini</taxon>
        <taxon>Mythimna</taxon>
    </lineage>
</organism>
<dbReference type="PROSITE" id="PS50294">
    <property type="entry name" value="WD_REPEATS_REGION"/>
    <property type="match status" value="4"/>
</dbReference>
<dbReference type="PANTHER" id="PTHR14604">
    <property type="entry name" value="WD40 REPEAT PF20"/>
    <property type="match status" value="1"/>
</dbReference>
<dbReference type="Gene3D" id="1.20.1280.50">
    <property type="match status" value="1"/>
</dbReference>
<dbReference type="InterPro" id="IPR036322">
    <property type="entry name" value="WD40_repeat_dom_sf"/>
</dbReference>
<reference evidence="7" key="1">
    <citation type="submission" date="2023-03" db="EMBL/GenBank/DDBJ databases">
        <title>Chromosome-level genomes of two armyworms, Mythimna separata and Mythimna loreyi, provide insights into the biosynthesis and reception of sex pheromones.</title>
        <authorList>
            <person name="Zhao H."/>
        </authorList>
    </citation>
    <scope>NUCLEOTIDE SEQUENCE</scope>
    <source>
        <strain evidence="7">BeijingLab</strain>
        <tissue evidence="7">Pupa</tissue>
    </source>
</reference>
<dbReference type="InterPro" id="IPR036047">
    <property type="entry name" value="F-box-like_dom_sf"/>
</dbReference>
<feature type="compositionally biased region" description="Basic and acidic residues" evidence="5">
    <location>
        <begin position="674"/>
        <end position="688"/>
    </location>
</feature>
<evidence type="ECO:0000256" key="5">
    <source>
        <dbReference type="SAM" id="MobiDB-lite"/>
    </source>
</evidence>
<dbReference type="CDD" id="cd22183">
    <property type="entry name" value="F-box_FBXW1B"/>
    <property type="match status" value="1"/>
</dbReference>
<dbReference type="SMART" id="SM00320">
    <property type="entry name" value="WD40"/>
    <property type="match status" value="10"/>
</dbReference>
<evidence type="ECO:0000313" key="8">
    <source>
        <dbReference type="Proteomes" id="UP001231518"/>
    </source>
</evidence>
<dbReference type="SMART" id="SM01028">
    <property type="entry name" value="Beta-TrCP_D"/>
    <property type="match status" value="1"/>
</dbReference>
<evidence type="ECO:0000256" key="1">
    <source>
        <dbReference type="ARBA" id="ARBA00022574"/>
    </source>
</evidence>
<name>A0AAD7Y658_MYTSE</name>
<dbReference type="Gene3D" id="2.130.10.10">
    <property type="entry name" value="YVTN repeat-like/Quinoprotein amine dehydrogenase"/>
    <property type="match status" value="4"/>
</dbReference>
<dbReference type="PRINTS" id="PR00320">
    <property type="entry name" value="GPROTEINBRPT"/>
</dbReference>
<keyword evidence="3" id="KW-0833">Ubl conjugation pathway</keyword>